<keyword evidence="1" id="KW-0378">Hydrolase</keyword>
<evidence type="ECO:0000313" key="1">
    <source>
        <dbReference type="EMBL" id="KAK9240835.1"/>
    </source>
</evidence>
<keyword evidence="2" id="KW-1185">Reference proteome</keyword>
<reference evidence="2" key="1">
    <citation type="journal article" date="2024" name="Front. Bioeng. Biotechnol.">
        <title>Genome-scale model development and genomic sequencing of the oleaginous clade Lipomyces.</title>
        <authorList>
            <person name="Czajka J.J."/>
            <person name="Han Y."/>
            <person name="Kim J."/>
            <person name="Mondo S.J."/>
            <person name="Hofstad B.A."/>
            <person name="Robles A."/>
            <person name="Haridas S."/>
            <person name="Riley R."/>
            <person name="LaButti K."/>
            <person name="Pangilinan J."/>
            <person name="Andreopoulos W."/>
            <person name="Lipzen A."/>
            <person name="Yan J."/>
            <person name="Wang M."/>
            <person name="Ng V."/>
            <person name="Grigoriev I.V."/>
            <person name="Spatafora J.W."/>
            <person name="Magnuson J.K."/>
            <person name="Baker S.E."/>
            <person name="Pomraning K.R."/>
        </authorList>
    </citation>
    <scope>NUCLEOTIDE SEQUENCE [LARGE SCALE GENOMIC DNA]</scope>
    <source>
        <strain evidence="2">CBS 7786</strain>
    </source>
</reference>
<keyword evidence="1" id="KW-0540">Nuclease</keyword>
<dbReference type="Proteomes" id="UP001433508">
    <property type="component" value="Unassembled WGS sequence"/>
</dbReference>
<dbReference type="EMBL" id="MU971337">
    <property type="protein sequence ID" value="KAK9240835.1"/>
    <property type="molecule type" value="Genomic_DNA"/>
</dbReference>
<proteinExistence type="predicted"/>
<accession>A0ACC3TB18</accession>
<evidence type="ECO:0000313" key="2">
    <source>
        <dbReference type="Proteomes" id="UP001433508"/>
    </source>
</evidence>
<protein>
    <submittedName>
        <fullName evidence="1">HNH endonuclease-domain-containing protein</fullName>
    </submittedName>
</protein>
<name>A0ACC3TB18_LIPKO</name>
<keyword evidence="1" id="KW-0255">Endonuclease</keyword>
<organism evidence="1 2">
    <name type="scientific">Lipomyces kononenkoae</name>
    <name type="common">Yeast</name>
    <dbReference type="NCBI Taxonomy" id="34357"/>
    <lineage>
        <taxon>Eukaryota</taxon>
        <taxon>Fungi</taxon>
        <taxon>Dikarya</taxon>
        <taxon>Ascomycota</taxon>
        <taxon>Saccharomycotina</taxon>
        <taxon>Lipomycetes</taxon>
        <taxon>Lipomycetales</taxon>
        <taxon>Lipomycetaceae</taxon>
        <taxon>Lipomyces</taxon>
    </lineage>
</organism>
<gene>
    <name evidence="1" type="ORF">V1525DRAFT_336020</name>
</gene>
<sequence length="292" mass="32540">MAGSRAIGRDVHFYHVGDPVNALGGMILNSSVTERSFLSMLDIVTDASGPYWVISRSTGETLTFTDAALKRGHYDIRPWSRNDTVSLTRETCIARVLSRTITGRDDAFRQLVSERDGKCVVTGLVNTQAYRNDWTSFHAAHIIPLSSEEYFVQSGFSRCITNKANERDTGINSCQNGLLMQSNVHERFDKFLFSVNPDDGYKITCFDGDPLGIDGKILDPICRDPNDERSANDELLRWHFRQAALANMKGTGEPIFETDFPPGTDMMGEILGGPDPTKRMEAELFSRLNGLT</sequence>
<comment type="caution">
    <text evidence="1">The sequence shown here is derived from an EMBL/GenBank/DDBJ whole genome shotgun (WGS) entry which is preliminary data.</text>
</comment>